<dbReference type="SMART" id="SM00165">
    <property type="entry name" value="UBA"/>
    <property type="match status" value="1"/>
</dbReference>
<dbReference type="Gene3D" id="3.10.20.90">
    <property type="entry name" value="Phosphatidylinositol 3-kinase Catalytic Subunit, Chain A, domain 1"/>
    <property type="match status" value="1"/>
</dbReference>
<dbReference type="PANTHER" id="PTHR10677:SF3">
    <property type="entry name" value="FI07626P-RELATED"/>
    <property type="match status" value="1"/>
</dbReference>
<dbReference type="PROSITE" id="PS50053">
    <property type="entry name" value="UBIQUITIN_2"/>
    <property type="match status" value="1"/>
</dbReference>
<evidence type="ECO:0000259" key="2">
    <source>
        <dbReference type="PROSITE" id="PS50030"/>
    </source>
</evidence>
<dbReference type="InterPro" id="IPR029071">
    <property type="entry name" value="Ubiquitin-like_domsf"/>
</dbReference>
<dbReference type="InterPro" id="IPR009060">
    <property type="entry name" value="UBA-like_sf"/>
</dbReference>
<dbReference type="AlphaFoldDB" id="A0A1X0P8J6"/>
<dbReference type="GeneID" id="39981579"/>
<feature type="domain" description="UBA" evidence="2">
    <location>
        <begin position="247"/>
        <end position="293"/>
    </location>
</feature>
<dbReference type="PROSITE" id="PS50890">
    <property type="entry name" value="PUA"/>
    <property type="match status" value="1"/>
</dbReference>
<dbReference type="SMART" id="SM00213">
    <property type="entry name" value="UBQ"/>
    <property type="match status" value="1"/>
</dbReference>
<gene>
    <name evidence="4" type="ORF">TM35_000024810</name>
</gene>
<evidence type="ECO:0000313" key="5">
    <source>
        <dbReference type="Proteomes" id="UP000192257"/>
    </source>
</evidence>
<dbReference type="PANTHER" id="PTHR10677">
    <property type="entry name" value="UBIQUILIN"/>
    <property type="match status" value="1"/>
</dbReference>
<proteinExistence type="predicted"/>
<protein>
    <submittedName>
        <fullName evidence="4">Ubiquitin-like protein</fullName>
    </submittedName>
</protein>
<dbReference type="InterPro" id="IPR015496">
    <property type="entry name" value="Ubiquilin"/>
</dbReference>
<dbReference type="GO" id="GO:0031593">
    <property type="term" value="F:polyubiquitin modification-dependent protein binding"/>
    <property type="evidence" value="ECO:0007669"/>
    <property type="project" value="TreeGrafter"/>
</dbReference>
<dbReference type="EMBL" id="NBCO01000002">
    <property type="protein sequence ID" value="ORC93155.1"/>
    <property type="molecule type" value="Genomic_DNA"/>
</dbReference>
<evidence type="ECO:0000256" key="1">
    <source>
        <dbReference type="SAM" id="MobiDB-lite"/>
    </source>
</evidence>
<dbReference type="GO" id="GO:0006511">
    <property type="term" value="P:ubiquitin-dependent protein catabolic process"/>
    <property type="evidence" value="ECO:0007669"/>
    <property type="project" value="TreeGrafter"/>
</dbReference>
<feature type="region of interest" description="Disordered" evidence="1">
    <location>
        <begin position="71"/>
        <end position="134"/>
    </location>
</feature>
<accession>A0A1X0P8J6</accession>
<dbReference type="CDD" id="cd14399">
    <property type="entry name" value="UBA_PLICs"/>
    <property type="match status" value="1"/>
</dbReference>
<feature type="compositionally biased region" description="Low complexity" evidence="1">
    <location>
        <begin position="76"/>
        <end position="105"/>
    </location>
</feature>
<dbReference type="Proteomes" id="UP000192257">
    <property type="component" value="Unassembled WGS sequence"/>
</dbReference>
<dbReference type="SUPFAM" id="SSF46934">
    <property type="entry name" value="UBA-like"/>
    <property type="match status" value="1"/>
</dbReference>
<dbReference type="Gene3D" id="1.10.8.10">
    <property type="entry name" value="DNA helicase RuvA subunit, C-terminal domain"/>
    <property type="match status" value="1"/>
</dbReference>
<dbReference type="InterPro" id="IPR015940">
    <property type="entry name" value="UBA"/>
</dbReference>
<evidence type="ECO:0000259" key="3">
    <source>
        <dbReference type="PROSITE" id="PS50053"/>
    </source>
</evidence>
<dbReference type="RefSeq" id="XP_028887221.1">
    <property type="nucleotide sequence ID" value="XM_029021799.1"/>
</dbReference>
<dbReference type="STRING" id="67003.A0A1X0P8J6"/>
<keyword evidence="5" id="KW-1185">Reference proteome</keyword>
<feature type="domain" description="Ubiquitin-like" evidence="3">
    <location>
        <begin position="1"/>
        <end position="77"/>
    </location>
</feature>
<evidence type="ECO:0000313" key="4">
    <source>
        <dbReference type="EMBL" id="ORC93155.1"/>
    </source>
</evidence>
<organism evidence="4 5">
    <name type="scientific">Trypanosoma theileri</name>
    <dbReference type="NCBI Taxonomy" id="67003"/>
    <lineage>
        <taxon>Eukaryota</taxon>
        <taxon>Discoba</taxon>
        <taxon>Euglenozoa</taxon>
        <taxon>Kinetoplastea</taxon>
        <taxon>Metakinetoplastina</taxon>
        <taxon>Trypanosomatida</taxon>
        <taxon>Trypanosomatidae</taxon>
        <taxon>Trypanosoma</taxon>
    </lineage>
</organism>
<feature type="compositionally biased region" description="Polar residues" evidence="1">
    <location>
        <begin position="106"/>
        <end position="120"/>
    </location>
</feature>
<dbReference type="SUPFAM" id="SSF54236">
    <property type="entry name" value="Ubiquitin-like"/>
    <property type="match status" value="1"/>
</dbReference>
<dbReference type="InterPro" id="IPR000626">
    <property type="entry name" value="Ubiquitin-like_dom"/>
</dbReference>
<sequence>MSVTVKLSNGTQKTIEIPDLGITVAKFKEMAAAATEIPAEEQRVVLRGRVLKDGDILSAVGMEHGQALHIVRGKSTAKATTSSTTTQSTAESSGQQTSSNSQTRSEGNNPYMSLAGSQPPTGGAPMNSFMNPGLGFQMSPEHTVQMLQNPVFSQYVQEMMGNPQLMQQLMQGMSSGQTDNSHMGMQSVLNNPVLLQHTMQLMSNPAFMQQMMQMMNSGSPGQNSPFLGQTNTQLPNPLMSAGFPSQQGDPRVIYQSQLQQLREMGFPNEEANLAALQQAQGNLDFAIERLLNA</sequence>
<comment type="caution">
    <text evidence="4">The sequence shown here is derived from an EMBL/GenBank/DDBJ whole genome shotgun (WGS) entry which is preliminary data.</text>
</comment>
<dbReference type="Pfam" id="PF00240">
    <property type="entry name" value="ubiquitin"/>
    <property type="match status" value="1"/>
</dbReference>
<dbReference type="OrthoDB" id="267397at2759"/>
<name>A0A1X0P8J6_9TRYP</name>
<reference evidence="4 5" key="1">
    <citation type="submission" date="2017-03" db="EMBL/GenBank/DDBJ databases">
        <title>An alternative strategy for trypanosome survival in the mammalian bloodstream revealed through genome and transcriptome analysis of the ubiquitous bovine parasite Trypanosoma (Megatrypanum) theileri.</title>
        <authorList>
            <person name="Kelly S."/>
            <person name="Ivens A."/>
            <person name="Mott A."/>
            <person name="O'Neill E."/>
            <person name="Emms D."/>
            <person name="Macleod O."/>
            <person name="Voorheis P."/>
            <person name="Matthews J."/>
            <person name="Matthews K."/>
            <person name="Carrington M."/>
        </authorList>
    </citation>
    <scope>NUCLEOTIDE SEQUENCE [LARGE SCALE GENOMIC DNA]</scope>
    <source>
        <strain evidence="4">Edinburgh</strain>
    </source>
</reference>
<dbReference type="VEuPathDB" id="TriTrypDB:TM35_000024810"/>
<dbReference type="Pfam" id="PF23195">
    <property type="entry name" value="UBQLN1"/>
    <property type="match status" value="1"/>
</dbReference>
<dbReference type="GO" id="GO:0005829">
    <property type="term" value="C:cytosol"/>
    <property type="evidence" value="ECO:0007669"/>
    <property type="project" value="TreeGrafter"/>
</dbReference>
<dbReference type="PROSITE" id="PS50030">
    <property type="entry name" value="UBA"/>
    <property type="match status" value="1"/>
</dbReference>
<dbReference type="Pfam" id="PF00627">
    <property type="entry name" value="UBA"/>
    <property type="match status" value="1"/>
</dbReference>